<dbReference type="CDD" id="cd00067">
    <property type="entry name" value="GAL4"/>
    <property type="match status" value="1"/>
</dbReference>
<dbReference type="SUPFAM" id="SSF57701">
    <property type="entry name" value="Zn2/Cys6 DNA-binding domain"/>
    <property type="match status" value="1"/>
</dbReference>
<sequence>MPENGRHQACRAWRERKVKCDGGQPKCRRCARHGQDCSYAPPATSRRYSKADFSIMLANMNQRLYEQRSPGN</sequence>
<evidence type="ECO:0000313" key="8">
    <source>
        <dbReference type="Proteomes" id="UP001446871"/>
    </source>
</evidence>
<dbReference type="PANTHER" id="PTHR47338:SF5">
    <property type="entry name" value="ZN(II)2CYS6 TRANSCRIPTION FACTOR (EUROFUNG)"/>
    <property type="match status" value="1"/>
</dbReference>
<comment type="caution">
    <text evidence="7">The sequence shown here is derived from an EMBL/GenBank/DDBJ whole genome shotgun (WGS) entry which is preliminary data.</text>
</comment>
<dbReference type="Gene3D" id="4.10.240.10">
    <property type="entry name" value="Zn(2)-C6 fungal-type DNA-binding domain"/>
    <property type="match status" value="1"/>
</dbReference>
<name>A0ABR1WNL4_9PEZI</name>
<dbReference type="InterPro" id="IPR050815">
    <property type="entry name" value="TF_fung"/>
</dbReference>
<keyword evidence="3" id="KW-0805">Transcription regulation</keyword>
<accession>A0ABR1WNL4</accession>
<protein>
    <recommendedName>
        <fullName evidence="6">Zn(2)-C6 fungal-type domain-containing protein</fullName>
    </recommendedName>
</protein>
<keyword evidence="8" id="KW-1185">Reference proteome</keyword>
<keyword evidence="4" id="KW-0804">Transcription</keyword>
<keyword evidence="5" id="KW-0539">Nucleus</keyword>
<keyword evidence="2" id="KW-0479">Metal-binding</keyword>
<dbReference type="SMART" id="SM00066">
    <property type="entry name" value="GAL4"/>
    <property type="match status" value="1"/>
</dbReference>
<evidence type="ECO:0000256" key="4">
    <source>
        <dbReference type="ARBA" id="ARBA00023163"/>
    </source>
</evidence>
<evidence type="ECO:0000256" key="5">
    <source>
        <dbReference type="ARBA" id="ARBA00023242"/>
    </source>
</evidence>
<proteinExistence type="predicted"/>
<comment type="subcellular location">
    <subcellularLocation>
        <location evidence="1">Nucleus</location>
    </subcellularLocation>
</comment>
<gene>
    <name evidence="7" type="ORF">PG996_002847</name>
</gene>
<evidence type="ECO:0000313" key="7">
    <source>
        <dbReference type="EMBL" id="KAK8084066.1"/>
    </source>
</evidence>
<dbReference type="InterPro" id="IPR036864">
    <property type="entry name" value="Zn2-C6_fun-type_DNA-bd_sf"/>
</dbReference>
<dbReference type="Proteomes" id="UP001446871">
    <property type="component" value="Unassembled WGS sequence"/>
</dbReference>
<dbReference type="Pfam" id="PF00172">
    <property type="entry name" value="Zn_clus"/>
    <property type="match status" value="1"/>
</dbReference>
<dbReference type="PROSITE" id="PS50048">
    <property type="entry name" value="ZN2_CY6_FUNGAL_2"/>
    <property type="match status" value="1"/>
</dbReference>
<feature type="domain" description="Zn(2)-C6 fungal-type" evidence="6">
    <location>
        <begin position="9"/>
        <end position="39"/>
    </location>
</feature>
<evidence type="ECO:0000256" key="2">
    <source>
        <dbReference type="ARBA" id="ARBA00022723"/>
    </source>
</evidence>
<reference evidence="7 8" key="1">
    <citation type="submission" date="2023-01" db="EMBL/GenBank/DDBJ databases">
        <title>Analysis of 21 Apiospora genomes using comparative genomics revels a genus with tremendous synthesis potential of carbohydrate active enzymes and secondary metabolites.</title>
        <authorList>
            <person name="Sorensen T."/>
        </authorList>
    </citation>
    <scope>NUCLEOTIDE SEQUENCE [LARGE SCALE GENOMIC DNA]</scope>
    <source>
        <strain evidence="7 8">CBS 83171</strain>
    </source>
</reference>
<organism evidence="7 8">
    <name type="scientific">Apiospora saccharicola</name>
    <dbReference type="NCBI Taxonomy" id="335842"/>
    <lineage>
        <taxon>Eukaryota</taxon>
        <taxon>Fungi</taxon>
        <taxon>Dikarya</taxon>
        <taxon>Ascomycota</taxon>
        <taxon>Pezizomycotina</taxon>
        <taxon>Sordariomycetes</taxon>
        <taxon>Xylariomycetidae</taxon>
        <taxon>Amphisphaeriales</taxon>
        <taxon>Apiosporaceae</taxon>
        <taxon>Apiospora</taxon>
    </lineage>
</organism>
<dbReference type="InterPro" id="IPR001138">
    <property type="entry name" value="Zn2Cys6_DnaBD"/>
</dbReference>
<dbReference type="EMBL" id="JAQQWM010000001">
    <property type="protein sequence ID" value="KAK8084066.1"/>
    <property type="molecule type" value="Genomic_DNA"/>
</dbReference>
<dbReference type="PANTHER" id="PTHR47338">
    <property type="entry name" value="ZN(II)2CYS6 TRANSCRIPTION FACTOR (EUROFUNG)-RELATED"/>
    <property type="match status" value="1"/>
</dbReference>
<evidence type="ECO:0000259" key="6">
    <source>
        <dbReference type="PROSITE" id="PS50048"/>
    </source>
</evidence>
<evidence type="ECO:0000256" key="1">
    <source>
        <dbReference type="ARBA" id="ARBA00004123"/>
    </source>
</evidence>
<evidence type="ECO:0000256" key="3">
    <source>
        <dbReference type="ARBA" id="ARBA00023015"/>
    </source>
</evidence>